<feature type="region of interest" description="Disordered" evidence="1">
    <location>
        <begin position="93"/>
        <end position="120"/>
    </location>
</feature>
<feature type="region of interest" description="Disordered" evidence="1">
    <location>
        <begin position="963"/>
        <end position="1023"/>
    </location>
</feature>
<comment type="caution">
    <text evidence="2">The sequence shown here is derived from an EMBL/GenBank/DDBJ whole genome shotgun (WGS) entry which is preliminary data.</text>
</comment>
<dbReference type="SUPFAM" id="SSF46785">
    <property type="entry name" value="Winged helix' DNA-binding domain"/>
    <property type="match status" value="1"/>
</dbReference>
<name>A0AAP2Z3G2_9EURY</name>
<feature type="compositionally biased region" description="Polar residues" evidence="1">
    <location>
        <begin position="93"/>
        <end position="106"/>
    </location>
</feature>
<feature type="compositionally biased region" description="Polar residues" evidence="1">
    <location>
        <begin position="450"/>
        <end position="459"/>
    </location>
</feature>
<dbReference type="RefSeq" id="WP_338006050.1">
    <property type="nucleotide sequence ID" value="NZ_JAOPKA010000024.1"/>
</dbReference>
<feature type="compositionally biased region" description="Polar residues" evidence="1">
    <location>
        <begin position="429"/>
        <end position="441"/>
    </location>
</feature>
<dbReference type="InterPro" id="IPR036388">
    <property type="entry name" value="WH-like_DNA-bd_sf"/>
</dbReference>
<gene>
    <name evidence="2" type="ORF">OB960_22970</name>
</gene>
<protein>
    <submittedName>
        <fullName evidence="2">Uncharacterized protein</fullName>
    </submittedName>
</protein>
<evidence type="ECO:0000256" key="1">
    <source>
        <dbReference type="SAM" id="MobiDB-lite"/>
    </source>
</evidence>
<feature type="compositionally biased region" description="Polar residues" evidence="1">
    <location>
        <begin position="399"/>
        <end position="413"/>
    </location>
</feature>
<dbReference type="InterPro" id="IPR036390">
    <property type="entry name" value="WH_DNA-bd_sf"/>
</dbReference>
<feature type="compositionally biased region" description="Low complexity" evidence="1">
    <location>
        <begin position="108"/>
        <end position="120"/>
    </location>
</feature>
<dbReference type="EMBL" id="JAOPKA010000024">
    <property type="protein sequence ID" value="MCU4744242.1"/>
    <property type="molecule type" value="Genomic_DNA"/>
</dbReference>
<dbReference type="AlphaFoldDB" id="A0AAP2Z3G2"/>
<evidence type="ECO:0000313" key="3">
    <source>
        <dbReference type="Proteomes" id="UP001321018"/>
    </source>
</evidence>
<organism evidence="2 3">
    <name type="scientific">Natronoglomus mannanivorans</name>
    <dbReference type="NCBI Taxonomy" id="2979990"/>
    <lineage>
        <taxon>Archaea</taxon>
        <taxon>Methanobacteriati</taxon>
        <taxon>Methanobacteriota</taxon>
        <taxon>Stenosarchaea group</taxon>
        <taxon>Halobacteria</taxon>
        <taxon>Halobacteriales</taxon>
        <taxon>Natrialbaceae</taxon>
        <taxon>Natronoglomus</taxon>
    </lineage>
</organism>
<sequence>MPTRDRDAFENAVNDTIKQHREILEDAVDKPPIGKHAFEDAIDKHPIGKHAFKEEADAVLGTVGKNEPVPYGTTDDKPFPRHPAPAEQVKNNTDTISEINDTQPYRNTGLTPTQQRTTGTATITAHQPVTDLWRELATQPAVQNHFINATVTVTNRGYEELETVLNTAGILDTPMNGHGTRGLFHNIRRQRDEPAAWKRLRELLQVLQELGDGTSSVDDIHAAARLFQFAAPDRTGGERAPAIAVELNHDEFDNLERSQRIDVCEVIGILSKAFDVRLECTRVTQAYLRYHHRDHLPGVSEWGNTHRGERQVDEALTNLNADSTHVSILRALADQSGETLSYKEVYANVETSPARVRQCISTLKDYTLVETFNPDSAKKLLLLDDGREVLTHMDEHHGQQITLENSVSPTPKSQRQRRVPRDAPGGTDTGTDCHNNSTGTAPPTAIPQESMEQQTATETGGTYRTAYLNRADHATIGACGVESGTVTVVDDGVDDVDGDTRFVSFDQGRCEAVVSVHATNPLDYTTSLAVALASSDFVDAALDEMTLEAVLDEVPAEILRNGRQIGYLTDDVLADPVEFRNTVVQWGEDVEEMTQELHDGEYDDRDEFLSDILRESHGLAGSVVHLLDSAGIDLIRDVRVPGTTNSGKLEALAVSMRHSVFIQSRYQEQVAYRELFEDREEKRASKLSVEVDAADPYGSLIGSFVVRGKGAERVTDALEVELDGHKPHEDAAEFSVPVPFRDVSREMVATTATRVLSPKNLRVTRDIMSILDAVVDSPFGVAKALQQLARESEMREMDAAELRYALRQLTSDDVLSEFTPNIAEIVMVLVDADRVLLQKTVAERVGVSTDTVGNHANVLEATGLVRRGPDGSDWRFAVSFRSERGDGVVPVTCSKSVGSAVDAVIDAVEEGCSCSDGCVEAVRAGRCSGECVTGRWCSVAAKLSDGVAEHGEGREVMIGVEPGQEPIVESGCDGDRDVDGDGSGGGGDDELLDRGGGESSDGGGPVIDTDFSGVSIAGAMTSD</sequence>
<dbReference type="Gene3D" id="1.10.10.10">
    <property type="entry name" value="Winged helix-like DNA-binding domain superfamily/Winged helix DNA-binding domain"/>
    <property type="match status" value="1"/>
</dbReference>
<proteinExistence type="predicted"/>
<evidence type="ECO:0000313" key="2">
    <source>
        <dbReference type="EMBL" id="MCU4744242.1"/>
    </source>
</evidence>
<dbReference type="Proteomes" id="UP001321018">
    <property type="component" value="Unassembled WGS sequence"/>
</dbReference>
<feature type="region of interest" description="Disordered" evidence="1">
    <location>
        <begin position="398"/>
        <end position="459"/>
    </location>
</feature>
<reference evidence="2" key="1">
    <citation type="submission" date="2022-09" db="EMBL/GenBank/DDBJ databases">
        <title>Enrichment on poylsaccharides allowed isolation of novel metabolic and taxonomic groups of Haloarchaea.</title>
        <authorList>
            <person name="Sorokin D.Y."/>
            <person name="Elcheninov A.G."/>
            <person name="Khizhniak T.V."/>
            <person name="Kolganova T.V."/>
            <person name="Kublanov I.V."/>
        </authorList>
    </citation>
    <scope>NUCLEOTIDE SEQUENCE</scope>
    <source>
        <strain evidence="2">AArc-xg1-1</strain>
    </source>
</reference>
<accession>A0AAP2Z3G2</accession>